<sequence length="672" mass="76529">MMIDVQSAILWWEEWQLRILVLGSLGIQWFLLLAAPMRKYVVWWWFRKCIWLAYYSSDALAIYALATLFNRHARVGRGGGGYNDASASASPVRATSLEVLWAPLLLVHLGGRDEITAYDIQDNELWTRHTVTVVSQVTVALYAFYKSWPGAADRRLLLSAIMLFISGVINFCEWALKNASMNRLVAVSSIMRGHRRRRVACWERWFRETDHSYKDDEAENGRRRPSLTSMDQVQVILSDISLLATVGNDKKRHCLEPLDPGVEMSPWLRRAFEIIYTRANVIHAPAYEACDFLLVPSLYIAAIALFATGRKQGYSATDVKLTYVFMVFTAVLDALGVFISKGVYKLMSKTPTPALCMTLHECSLIGTVARGTGCLLKRAICLGYEDYSSGNRFRSAGVAEFVIAKLVRPGRVEGLDLASYRSLTDSNWILGDELLNLVRNSTGMEMVRKSLCQSPFDESVLPWHIATDICFFDYVILTSSPSRPVLSRRESRTMVISNYMGYLLKFRPEMLMTGSRPQLFTLTMEDLEKLFEEKKMDKCTVTRLIDRRKVLLEIMSCVKEEDHPLIHDAYKLARELMMLPDEQRWKLMQRVWMGMLCYSGSMCRGYLHAKSLGAGGEFLSYIWIVITLMGAKTLADKLQMPPDKLQTLDEATTSGPPKEEEEPKEDIHRVHV</sequence>
<dbReference type="Pfam" id="PF13968">
    <property type="entry name" value="DUF4220"/>
    <property type="match status" value="1"/>
</dbReference>
<dbReference type="InterPro" id="IPR007658">
    <property type="entry name" value="DUF594"/>
</dbReference>
<dbReference type="STRING" id="4540.A0A3L6PZR3"/>
<evidence type="ECO:0000313" key="5">
    <source>
        <dbReference type="Proteomes" id="UP000275267"/>
    </source>
</evidence>
<feature type="transmembrane region" description="Helical" evidence="2">
    <location>
        <begin position="321"/>
        <end position="339"/>
    </location>
</feature>
<dbReference type="OrthoDB" id="679215at2759"/>
<feature type="domain" description="DUF4220" evidence="3">
    <location>
        <begin position="51"/>
        <end position="339"/>
    </location>
</feature>
<feature type="transmembrane region" description="Helical" evidence="2">
    <location>
        <begin position="49"/>
        <end position="69"/>
    </location>
</feature>
<keyword evidence="5" id="KW-1185">Reference proteome</keyword>
<dbReference type="EMBL" id="PQIB02000014">
    <property type="protein sequence ID" value="RLM69218.1"/>
    <property type="molecule type" value="Genomic_DNA"/>
</dbReference>
<feature type="transmembrane region" description="Helical" evidence="2">
    <location>
        <begin position="619"/>
        <end position="635"/>
    </location>
</feature>
<dbReference type="Proteomes" id="UP000275267">
    <property type="component" value="Unassembled WGS sequence"/>
</dbReference>
<dbReference type="PANTHER" id="PTHR31325">
    <property type="entry name" value="OS01G0798800 PROTEIN-RELATED"/>
    <property type="match status" value="1"/>
</dbReference>
<evidence type="ECO:0000313" key="4">
    <source>
        <dbReference type="EMBL" id="RLM69218.1"/>
    </source>
</evidence>
<gene>
    <name evidence="4" type="ORF">C2845_PM17G03690</name>
</gene>
<keyword evidence="2" id="KW-0812">Transmembrane</keyword>
<dbReference type="AlphaFoldDB" id="A0A3L6PZR3"/>
<organism evidence="4 5">
    <name type="scientific">Panicum miliaceum</name>
    <name type="common">Proso millet</name>
    <name type="synonym">Broomcorn millet</name>
    <dbReference type="NCBI Taxonomy" id="4540"/>
    <lineage>
        <taxon>Eukaryota</taxon>
        <taxon>Viridiplantae</taxon>
        <taxon>Streptophyta</taxon>
        <taxon>Embryophyta</taxon>
        <taxon>Tracheophyta</taxon>
        <taxon>Spermatophyta</taxon>
        <taxon>Magnoliopsida</taxon>
        <taxon>Liliopsida</taxon>
        <taxon>Poales</taxon>
        <taxon>Poaceae</taxon>
        <taxon>PACMAD clade</taxon>
        <taxon>Panicoideae</taxon>
        <taxon>Panicodae</taxon>
        <taxon>Paniceae</taxon>
        <taxon>Panicinae</taxon>
        <taxon>Panicum</taxon>
        <taxon>Panicum sect. Panicum</taxon>
    </lineage>
</organism>
<keyword evidence="2" id="KW-1133">Transmembrane helix</keyword>
<proteinExistence type="predicted"/>
<protein>
    <recommendedName>
        <fullName evidence="3">DUF4220 domain-containing protein</fullName>
    </recommendedName>
</protein>
<feature type="transmembrane region" description="Helical" evidence="2">
    <location>
        <begin position="156"/>
        <end position="176"/>
    </location>
</feature>
<dbReference type="InterPro" id="IPR025315">
    <property type="entry name" value="DUF4220"/>
</dbReference>
<feature type="transmembrane region" description="Helical" evidence="2">
    <location>
        <begin position="15"/>
        <end position="37"/>
    </location>
</feature>
<accession>A0A3L6PZR3</accession>
<keyword evidence="2" id="KW-0472">Membrane</keyword>
<feature type="region of interest" description="Disordered" evidence="1">
    <location>
        <begin position="644"/>
        <end position="672"/>
    </location>
</feature>
<feature type="transmembrane region" description="Helical" evidence="2">
    <location>
        <begin position="292"/>
        <end position="309"/>
    </location>
</feature>
<dbReference type="Pfam" id="PF04578">
    <property type="entry name" value="DUF594"/>
    <property type="match status" value="1"/>
</dbReference>
<evidence type="ECO:0000259" key="3">
    <source>
        <dbReference type="Pfam" id="PF13968"/>
    </source>
</evidence>
<evidence type="ECO:0000256" key="1">
    <source>
        <dbReference type="SAM" id="MobiDB-lite"/>
    </source>
</evidence>
<name>A0A3L6PZR3_PANMI</name>
<reference evidence="5" key="1">
    <citation type="journal article" date="2019" name="Nat. Commun.">
        <title>The genome of broomcorn millet.</title>
        <authorList>
            <person name="Zou C."/>
            <person name="Miki D."/>
            <person name="Li D."/>
            <person name="Tang Q."/>
            <person name="Xiao L."/>
            <person name="Rajput S."/>
            <person name="Deng P."/>
            <person name="Jia W."/>
            <person name="Huang R."/>
            <person name="Zhang M."/>
            <person name="Sun Y."/>
            <person name="Hu J."/>
            <person name="Fu X."/>
            <person name="Schnable P.S."/>
            <person name="Li F."/>
            <person name="Zhang H."/>
            <person name="Feng B."/>
            <person name="Zhu X."/>
            <person name="Liu R."/>
            <person name="Schnable J.C."/>
            <person name="Zhu J.-K."/>
            <person name="Zhang H."/>
        </authorList>
    </citation>
    <scope>NUCLEOTIDE SEQUENCE [LARGE SCALE GENOMIC DNA]</scope>
</reference>
<comment type="caution">
    <text evidence="4">The sequence shown here is derived from an EMBL/GenBank/DDBJ whole genome shotgun (WGS) entry which is preliminary data.</text>
</comment>
<evidence type="ECO:0000256" key="2">
    <source>
        <dbReference type="SAM" id="Phobius"/>
    </source>
</evidence>